<evidence type="ECO:0000313" key="11">
    <source>
        <dbReference type="Proteomes" id="UP001652661"/>
    </source>
</evidence>
<keyword evidence="3" id="KW-0813">Transport</keyword>
<reference evidence="12" key="2">
    <citation type="submission" date="2025-08" db="UniProtKB">
        <authorList>
            <consortium name="RefSeq"/>
        </authorList>
    </citation>
    <scope>IDENTIFICATION</scope>
    <source>
        <strain evidence="12">14028-0561.14</strain>
        <tissue evidence="12">Whole fly</tissue>
    </source>
</reference>
<evidence type="ECO:0000256" key="5">
    <source>
        <dbReference type="ARBA" id="ARBA00022824"/>
    </source>
</evidence>
<dbReference type="GO" id="GO:0006886">
    <property type="term" value="P:intracellular protein transport"/>
    <property type="evidence" value="ECO:0007669"/>
    <property type="project" value="InterPro"/>
</dbReference>
<evidence type="ECO:0000256" key="8">
    <source>
        <dbReference type="ARBA" id="ARBA00023010"/>
    </source>
</evidence>
<gene>
    <name evidence="12" type="primary">LOC108076671</name>
</gene>
<feature type="transmembrane region" description="Helical" evidence="10">
    <location>
        <begin position="105"/>
        <end position="129"/>
    </location>
</feature>
<sequence length="135" mass="15311">MSISTGLGSPVTRLIYEQVLPQKNQFGYQKMEQLIARRRKYQRKDDEASLCQMLPNLKSKSFKGLGRRVKTQLLRVLPSAALAKNSLRFLKRCTKPNRQEFQRTCLAIGVGFLIMGSIGFAVKLIHIPITSILMS</sequence>
<dbReference type="RefSeq" id="XP_017025091.1">
    <property type="nucleotide sequence ID" value="XM_017169602.3"/>
</dbReference>
<dbReference type="Gene3D" id="1.20.5.820">
    <property type="entry name" value="Preprotein translocase SecE subunit"/>
    <property type="match status" value="1"/>
</dbReference>
<keyword evidence="8" id="KW-0811">Translocation</keyword>
<evidence type="ECO:0000256" key="2">
    <source>
        <dbReference type="ARBA" id="ARBA00008274"/>
    </source>
</evidence>
<protein>
    <recommendedName>
        <fullName evidence="13">Protein transport protein Sec61 subunit gamma</fullName>
    </recommendedName>
</protein>
<dbReference type="GeneID" id="108076671"/>
<dbReference type="Proteomes" id="UP001652661">
    <property type="component" value="Chromosome 2R"/>
</dbReference>
<evidence type="ECO:0000256" key="10">
    <source>
        <dbReference type="SAM" id="Phobius"/>
    </source>
</evidence>
<keyword evidence="9 10" id="KW-0472">Membrane</keyword>
<comment type="subcellular location">
    <subcellularLocation>
        <location evidence="1">Endoplasmic reticulum membrane</location>
        <topology evidence="1">Single-pass membrane protein</topology>
    </subcellularLocation>
</comment>
<name>A0A6P4IQH8_DROKI</name>
<dbReference type="InterPro" id="IPR023391">
    <property type="entry name" value="Prot_translocase_SecE_dom_sf"/>
</dbReference>
<keyword evidence="11" id="KW-1185">Reference proteome</keyword>
<evidence type="ECO:0000256" key="7">
    <source>
        <dbReference type="ARBA" id="ARBA00022989"/>
    </source>
</evidence>
<dbReference type="Pfam" id="PF00584">
    <property type="entry name" value="SecE"/>
    <property type="match status" value="1"/>
</dbReference>
<proteinExistence type="inferred from homology"/>
<reference evidence="11" key="1">
    <citation type="submission" date="2025-05" db="UniProtKB">
        <authorList>
            <consortium name="RefSeq"/>
        </authorList>
    </citation>
    <scope>NUCLEOTIDE SEQUENCE [LARGE SCALE GENOMIC DNA]</scope>
    <source>
        <strain evidence="11">14028-0561.14</strain>
    </source>
</reference>
<dbReference type="NCBIfam" id="TIGR00327">
    <property type="entry name" value="secE_euk_arch"/>
    <property type="match status" value="1"/>
</dbReference>
<keyword evidence="6" id="KW-0653">Protein transport</keyword>
<dbReference type="GO" id="GO:0008320">
    <property type="term" value="F:protein transmembrane transporter activity"/>
    <property type="evidence" value="ECO:0007669"/>
    <property type="project" value="InterPro"/>
</dbReference>
<dbReference type="HAMAP" id="MF_00422">
    <property type="entry name" value="SecE"/>
    <property type="match status" value="1"/>
</dbReference>
<dbReference type="InterPro" id="IPR001901">
    <property type="entry name" value="Translocase_SecE/Sec61-g"/>
</dbReference>
<keyword evidence="4 10" id="KW-0812">Transmembrane</keyword>
<evidence type="ECO:0000256" key="6">
    <source>
        <dbReference type="ARBA" id="ARBA00022927"/>
    </source>
</evidence>
<dbReference type="GO" id="GO:0006605">
    <property type="term" value="P:protein targeting"/>
    <property type="evidence" value="ECO:0007669"/>
    <property type="project" value="InterPro"/>
</dbReference>
<organism evidence="11 12">
    <name type="scientific">Drosophila kikkawai</name>
    <name type="common">Fruit fly</name>
    <dbReference type="NCBI Taxonomy" id="30033"/>
    <lineage>
        <taxon>Eukaryota</taxon>
        <taxon>Metazoa</taxon>
        <taxon>Ecdysozoa</taxon>
        <taxon>Arthropoda</taxon>
        <taxon>Hexapoda</taxon>
        <taxon>Insecta</taxon>
        <taxon>Pterygota</taxon>
        <taxon>Neoptera</taxon>
        <taxon>Endopterygota</taxon>
        <taxon>Diptera</taxon>
        <taxon>Brachycera</taxon>
        <taxon>Muscomorpha</taxon>
        <taxon>Ephydroidea</taxon>
        <taxon>Drosophilidae</taxon>
        <taxon>Drosophila</taxon>
        <taxon>Sophophora</taxon>
    </lineage>
</organism>
<keyword evidence="5" id="KW-0256">Endoplasmic reticulum</keyword>
<evidence type="ECO:0000256" key="4">
    <source>
        <dbReference type="ARBA" id="ARBA00022692"/>
    </source>
</evidence>
<dbReference type="PANTHER" id="PTHR12309">
    <property type="entry name" value="SEC61 GAMMA SUBUNIT"/>
    <property type="match status" value="1"/>
</dbReference>
<dbReference type="InterPro" id="IPR008158">
    <property type="entry name" value="Translocase_Sec61-g"/>
</dbReference>
<evidence type="ECO:0000313" key="12">
    <source>
        <dbReference type="RefSeq" id="XP_017025091.1"/>
    </source>
</evidence>
<dbReference type="PROSITE" id="PS01067">
    <property type="entry name" value="SECE_SEC61G"/>
    <property type="match status" value="1"/>
</dbReference>
<comment type="similarity">
    <text evidence="2">Belongs to the SecE/SEC61-gamma family.</text>
</comment>
<evidence type="ECO:0000256" key="3">
    <source>
        <dbReference type="ARBA" id="ARBA00022448"/>
    </source>
</evidence>
<evidence type="ECO:0000256" key="1">
    <source>
        <dbReference type="ARBA" id="ARBA00004389"/>
    </source>
</evidence>
<dbReference type="GO" id="GO:0005789">
    <property type="term" value="C:endoplasmic reticulum membrane"/>
    <property type="evidence" value="ECO:0007669"/>
    <property type="project" value="UniProtKB-SubCell"/>
</dbReference>
<evidence type="ECO:0000256" key="9">
    <source>
        <dbReference type="ARBA" id="ARBA00023136"/>
    </source>
</evidence>
<keyword evidence="7 10" id="KW-1133">Transmembrane helix</keyword>
<dbReference type="SUPFAM" id="SSF103456">
    <property type="entry name" value="Preprotein translocase SecE subunit"/>
    <property type="match status" value="1"/>
</dbReference>
<dbReference type="OrthoDB" id="2401875at2759"/>
<dbReference type="AlphaFoldDB" id="A0A6P4IQH8"/>
<evidence type="ECO:0008006" key="13">
    <source>
        <dbReference type="Google" id="ProtNLM"/>
    </source>
</evidence>
<accession>A0A6P4IQH8</accession>